<dbReference type="OrthoDB" id="350602at2"/>
<proteinExistence type="predicted"/>
<dbReference type="EMBL" id="RKLY01000001">
    <property type="protein sequence ID" value="TGD25418.1"/>
    <property type="molecule type" value="Genomic_DNA"/>
</dbReference>
<evidence type="ECO:0000256" key="6">
    <source>
        <dbReference type="PIRSR" id="PIRSR000699-2"/>
    </source>
</evidence>
<comment type="cofactor">
    <cofactor evidence="6">
        <name>Mg(2+)</name>
        <dbReference type="ChEBI" id="CHEBI:18420"/>
    </cofactor>
    <text evidence="6">Binds 1 Mg(2+) ion per trimer.</text>
</comment>
<dbReference type="PANTHER" id="PTHR34382:SF7">
    <property type="entry name" value="PTS SYSTEM N,N'-DIACETYLCHITOBIOSE-SPECIFIC EIIA COMPONENT"/>
    <property type="match status" value="1"/>
</dbReference>
<dbReference type="AlphaFoldDB" id="A0A4Z0JT65"/>
<keyword evidence="2" id="KW-0762">Sugar transport</keyword>
<reference evidence="8 9" key="1">
    <citation type="submission" date="2018-10" db="EMBL/GenBank/DDBJ databases">
        <title>Lactobacillus sp. R7 and Lactobacillus sp. R19 isolated from fermented mustard green product of Taiwan.</title>
        <authorList>
            <person name="Lin S.-T."/>
        </authorList>
    </citation>
    <scope>NUCLEOTIDE SEQUENCE [LARGE SCALE GENOMIC DNA]</scope>
    <source>
        <strain evidence="8 9">BCRC 81127</strain>
    </source>
</reference>
<protein>
    <submittedName>
        <fullName evidence="8">PTS lactose/cellobiose transporter subunit IIA</fullName>
    </submittedName>
</protein>
<evidence type="ECO:0000256" key="4">
    <source>
        <dbReference type="ARBA" id="ARBA00022683"/>
    </source>
</evidence>
<dbReference type="InterPro" id="IPR036542">
    <property type="entry name" value="PTS_IIA_lac/cel_sf"/>
</dbReference>
<keyword evidence="9" id="KW-1185">Reference proteome</keyword>
<dbReference type="GO" id="GO:0016740">
    <property type="term" value="F:transferase activity"/>
    <property type="evidence" value="ECO:0007669"/>
    <property type="project" value="UniProtKB-KW"/>
</dbReference>
<keyword evidence="6" id="KW-0460">Magnesium</keyword>
<dbReference type="GO" id="GO:0009401">
    <property type="term" value="P:phosphoenolpyruvate-dependent sugar phosphotransferase system"/>
    <property type="evidence" value="ECO:0007669"/>
    <property type="project" value="UniProtKB-KW"/>
</dbReference>
<dbReference type="RefSeq" id="WP_135371029.1">
    <property type="nucleotide sequence ID" value="NZ_RKLY01000001.1"/>
</dbReference>
<dbReference type="SUPFAM" id="SSF46973">
    <property type="entry name" value="Enzyme IIa from lactose specific PTS, IIa-lac"/>
    <property type="match status" value="1"/>
</dbReference>
<evidence type="ECO:0000256" key="5">
    <source>
        <dbReference type="PIRSR" id="PIRSR000699-1"/>
    </source>
</evidence>
<comment type="caution">
    <text evidence="8">The sequence shown here is derived from an EMBL/GenBank/DDBJ whole genome shotgun (WGS) entry which is preliminary data.</text>
</comment>
<dbReference type="PANTHER" id="PTHR34382">
    <property type="entry name" value="PTS SYSTEM N,N'-DIACETYLCHITOBIOSE-SPECIFIC EIIA COMPONENT"/>
    <property type="match status" value="1"/>
</dbReference>
<dbReference type="Pfam" id="PF02255">
    <property type="entry name" value="PTS_IIA"/>
    <property type="match status" value="1"/>
</dbReference>
<evidence type="ECO:0000256" key="2">
    <source>
        <dbReference type="ARBA" id="ARBA00022597"/>
    </source>
</evidence>
<feature type="binding site" evidence="6">
    <location>
        <position position="81"/>
    </location>
    <ligand>
        <name>Mg(2+)</name>
        <dbReference type="ChEBI" id="CHEBI:18420"/>
        <note>ligand shared between all trimeric partners</note>
    </ligand>
</feature>
<keyword evidence="4" id="KW-0598">Phosphotransferase system</keyword>
<name>A0A4Z0JT65_9LACO</name>
<dbReference type="InterPro" id="IPR003188">
    <property type="entry name" value="PTS_IIA_lac/cel"/>
</dbReference>
<evidence type="ECO:0000256" key="3">
    <source>
        <dbReference type="ARBA" id="ARBA00022679"/>
    </source>
</evidence>
<dbReference type="PIRSF" id="PIRSF000699">
    <property type="entry name" value="PTS_IILac_III"/>
    <property type="match status" value="1"/>
</dbReference>
<keyword evidence="3" id="KW-0808">Transferase</keyword>
<gene>
    <name evidence="8" type="ORF">EGT49_00640</name>
</gene>
<sequence>MENSEELQQSMQIIVEAGDARAFVMKALDQIGEANYFEAKKSLDFAHEKLNKAHAIQTGKIQQEAKGISVSYSVLFSHAQDTLMATSSEYNMTKHLLKIFQAKEQ</sequence>
<evidence type="ECO:0000313" key="9">
    <source>
        <dbReference type="Proteomes" id="UP000298021"/>
    </source>
</evidence>
<evidence type="ECO:0000256" key="7">
    <source>
        <dbReference type="PROSITE-ProRule" id="PRU00418"/>
    </source>
</evidence>
<keyword evidence="6" id="KW-0479">Metal-binding</keyword>
<dbReference type="Gene3D" id="1.20.58.80">
    <property type="entry name" value="Phosphotransferase system, lactose/cellobiose-type IIA subunit"/>
    <property type="match status" value="1"/>
</dbReference>
<evidence type="ECO:0000256" key="1">
    <source>
        <dbReference type="ARBA" id="ARBA00022448"/>
    </source>
</evidence>
<feature type="active site" description="Tele-phosphohistidine intermediate" evidence="5">
    <location>
        <position position="78"/>
    </location>
</feature>
<dbReference type="PROSITE" id="PS51095">
    <property type="entry name" value="PTS_EIIA_TYPE_3"/>
    <property type="match status" value="1"/>
</dbReference>
<dbReference type="Proteomes" id="UP000298021">
    <property type="component" value="Unassembled WGS sequence"/>
</dbReference>
<dbReference type="GO" id="GO:0046872">
    <property type="term" value="F:metal ion binding"/>
    <property type="evidence" value="ECO:0007669"/>
    <property type="project" value="UniProtKB-KW"/>
</dbReference>
<organism evidence="8 9">
    <name type="scientific">Companilactobacillus suantsaicola</name>
    <dbReference type="NCBI Taxonomy" id="2487723"/>
    <lineage>
        <taxon>Bacteria</taxon>
        <taxon>Bacillati</taxon>
        <taxon>Bacillota</taxon>
        <taxon>Bacilli</taxon>
        <taxon>Lactobacillales</taxon>
        <taxon>Lactobacillaceae</taxon>
        <taxon>Companilactobacillus</taxon>
    </lineage>
</organism>
<feature type="modified residue" description="Phosphohistidine; by HPr" evidence="7">
    <location>
        <position position="78"/>
    </location>
</feature>
<evidence type="ECO:0000313" key="8">
    <source>
        <dbReference type="EMBL" id="TGD25418.1"/>
    </source>
</evidence>
<keyword evidence="1" id="KW-0813">Transport</keyword>
<accession>A0A4Z0JT65</accession>